<dbReference type="Gene3D" id="3.40.50.2000">
    <property type="entry name" value="Glycogen Phosphorylase B"/>
    <property type="match status" value="2"/>
</dbReference>
<dbReference type="GO" id="GO:0009244">
    <property type="term" value="P:lipopolysaccharide core region biosynthetic process"/>
    <property type="evidence" value="ECO:0007669"/>
    <property type="project" value="TreeGrafter"/>
</dbReference>
<dbReference type="GO" id="GO:0005829">
    <property type="term" value="C:cytosol"/>
    <property type="evidence" value="ECO:0007669"/>
    <property type="project" value="TreeGrafter"/>
</dbReference>
<name>A0AAU7CFJ3_9BACT</name>
<dbReference type="InterPro" id="IPR002201">
    <property type="entry name" value="Glyco_trans_9"/>
</dbReference>
<dbReference type="Pfam" id="PF01075">
    <property type="entry name" value="Glyco_transf_9"/>
    <property type="match status" value="1"/>
</dbReference>
<evidence type="ECO:0000313" key="3">
    <source>
        <dbReference type="EMBL" id="XBH03970.1"/>
    </source>
</evidence>
<accession>A0AAU7CFJ3</accession>
<keyword evidence="1" id="KW-0328">Glycosyltransferase</keyword>
<dbReference type="InterPro" id="IPR051199">
    <property type="entry name" value="LPS_LOS_Heptosyltrfase"/>
</dbReference>
<dbReference type="PANTHER" id="PTHR30160">
    <property type="entry name" value="TETRAACYLDISACCHARIDE 4'-KINASE-RELATED"/>
    <property type="match status" value="1"/>
</dbReference>
<dbReference type="RefSeq" id="WP_406696714.1">
    <property type="nucleotide sequence ID" value="NZ_CP155447.1"/>
</dbReference>
<dbReference type="EMBL" id="CP155447">
    <property type="protein sequence ID" value="XBH03970.1"/>
    <property type="molecule type" value="Genomic_DNA"/>
</dbReference>
<organism evidence="3">
    <name type="scientific">Singulisphaera sp. Ch08</name>
    <dbReference type="NCBI Taxonomy" id="3120278"/>
    <lineage>
        <taxon>Bacteria</taxon>
        <taxon>Pseudomonadati</taxon>
        <taxon>Planctomycetota</taxon>
        <taxon>Planctomycetia</taxon>
        <taxon>Isosphaerales</taxon>
        <taxon>Isosphaeraceae</taxon>
        <taxon>Singulisphaera</taxon>
    </lineage>
</organism>
<reference evidence="3" key="1">
    <citation type="submission" date="2024-05" db="EMBL/GenBank/DDBJ databases">
        <title>Planctomycetes of the genus Singulisphaera possess chitinolytic capabilities.</title>
        <authorList>
            <person name="Ivanova A."/>
        </authorList>
    </citation>
    <scope>NUCLEOTIDE SEQUENCE</scope>
    <source>
        <strain evidence="3">Ch08T</strain>
    </source>
</reference>
<dbReference type="PANTHER" id="PTHR30160:SF1">
    <property type="entry name" value="LIPOPOLYSACCHARIDE 1,2-N-ACETYLGLUCOSAMINETRANSFERASE-RELATED"/>
    <property type="match status" value="1"/>
</dbReference>
<evidence type="ECO:0000256" key="1">
    <source>
        <dbReference type="ARBA" id="ARBA00022676"/>
    </source>
</evidence>
<protein>
    <submittedName>
        <fullName evidence="3">Glycosyltransferase family 9 protein</fullName>
    </submittedName>
</protein>
<keyword evidence="2" id="KW-0808">Transferase</keyword>
<gene>
    <name evidence="3" type="ORF">V5E97_37580</name>
</gene>
<dbReference type="SUPFAM" id="SSF53756">
    <property type="entry name" value="UDP-Glycosyltransferase/glycogen phosphorylase"/>
    <property type="match status" value="1"/>
</dbReference>
<dbReference type="CDD" id="cd03789">
    <property type="entry name" value="GT9_LPS_heptosyltransferase"/>
    <property type="match status" value="1"/>
</dbReference>
<dbReference type="GO" id="GO:0008713">
    <property type="term" value="F:ADP-heptose-lipopolysaccharide heptosyltransferase activity"/>
    <property type="evidence" value="ECO:0007669"/>
    <property type="project" value="TreeGrafter"/>
</dbReference>
<dbReference type="AlphaFoldDB" id="A0AAU7CFJ3"/>
<proteinExistence type="predicted"/>
<evidence type="ECO:0000256" key="2">
    <source>
        <dbReference type="ARBA" id="ARBA00022679"/>
    </source>
</evidence>
<sequence length="359" mass="38555">MVRPLHELRDLQPARVCIIKPSALGDVVNAFSALSALRAIWPEARISWVINASLRGLVDGHPELDDVVLYDRARTNFRPSGIATFARFLAQLRKGEYDLAIDLQGLLRSGLMAAATRAPIRVGLADAREGASLFYTHRVTPPPSAVHAVDRLLSIAESFGADISSPRFVVAAGEADRAWARQVLSGLPTPLLMLNMGARWQTKQWPPEHFAEVARRAIAAYGVGLVVAGAPEDRPIVDAFRRHLGETTPVVDLCGRTSLPQLAAISAAVDLLISNDSGPLHLATAAGARVVGIYTCTSPALNGPYGPNATAVETKVWCAASYVTTCSRLECFTELTPDRVWPIVDSHLASRDSFSTPAA</sequence>